<feature type="compositionally biased region" description="Basic and acidic residues" evidence="1">
    <location>
        <begin position="151"/>
        <end position="164"/>
    </location>
</feature>
<feature type="region of interest" description="Disordered" evidence="1">
    <location>
        <begin position="133"/>
        <end position="164"/>
    </location>
</feature>
<evidence type="ECO:0000313" key="3">
    <source>
        <dbReference type="Proteomes" id="UP000314294"/>
    </source>
</evidence>
<accession>A0A4Z2H5F1</accession>
<proteinExistence type="predicted"/>
<reference evidence="2 3" key="1">
    <citation type="submission" date="2019-03" db="EMBL/GenBank/DDBJ databases">
        <title>First draft genome of Liparis tanakae, snailfish: a comprehensive survey of snailfish specific genes.</title>
        <authorList>
            <person name="Kim W."/>
            <person name="Song I."/>
            <person name="Jeong J.-H."/>
            <person name="Kim D."/>
            <person name="Kim S."/>
            <person name="Ryu S."/>
            <person name="Song J.Y."/>
            <person name="Lee S.K."/>
        </authorList>
    </citation>
    <scope>NUCLEOTIDE SEQUENCE [LARGE SCALE GENOMIC DNA]</scope>
    <source>
        <tissue evidence="2">Muscle</tissue>
    </source>
</reference>
<name>A0A4Z2H5F1_9TELE</name>
<sequence>MLPDEEWAMCTAPLLDTGEPVATPNPMTSRQGQLANDDSNDKEENTERQDAGAQAFVPHGRGSHGGGGRRVRRAHRGHLSLPQAVVLLRSREKSQRHLCTSICSRLHSSMIFFTSASSSEALADLGSAESSVLTEEGEEYTASPPSTVGKNIEKRDKQEEKEEMVHTGCCNAQPVNKQLLT</sequence>
<evidence type="ECO:0000313" key="2">
    <source>
        <dbReference type="EMBL" id="TNN60303.1"/>
    </source>
</evidence>
<evidence type="ECO:0000256" key="1">
    <source>
        <dbReference type="SAM" id="MobiDB-lite"/>
    </source>
</evidence>
<dbReference type="AlphaFoldDB" id="A0A4Z2H5F1"/>
<feature type="compositionally biased region" description="Polar residues" evidence="1">
    <location>
        <begin position="25"/>
        <end position="37"/>
    </location>
</feature>
<dbReference type="EMBL" id="SRLO01000336">
    <property type="protein sequence ID" value="TNN60303.1"/>
    <property type="molecule type" value="Genomic_DNA"/>
</dbReference>
<gene>
    <name evidence="2" type="ORF">EYF80_029468</name>
</gene>
<protein>
    <submittedName>
        <fullName evidence="2">Uncharacterized protein</fullName>
    </submittedName>
</protein>
<feature type="region of interest" description="Disordered" evidence="1">
    <location>
        <begin position="1"/>
        <end position="72"/>
    </location>
</feature>
<comment type="caution">
    <text evidence="2">The sequence shown here is derived from an EMBL/GenBank/DDBJ whole genome shotgun (WGS) entry which is preliminary data.</text>
</comment>
<dbReference type="Proteomes" id="UP000314294">
    <property type="component" value="Unassembled WGS sequence"/>
</dbReference>
<organism evidence="2 3">
    <name type="scientific">Liparis tanakae</name>
    <name type="common">Tanaka's snailfish</name>
    <dbReference type="NCBI Taxonomy" id="230148"/>
    <lineage>
        <taxon>Eukaryota</taxon>
        <taxon>Metazoa</taxon>
        <taxon>Chordata</taxon>
        <taxon>Craniata</taxon>
        <taxon>Vertebrata</taxon>
        <taxon>Euteleostomi</taxon>
        <taxon>Actinopterygii</taxon>
        <taxon>Neopterygii</taxon>
        <taxon>Teleostei</taxon>
        <taxon>Neoteleostei</taxon>
        <taxon>Acanthomorphata</taxon>
        <taxon>Eupercaria</taxon>
        <taxon>Perciformes</taxon>
        <taxon>Cottioidei</taxon>
        <taxon>Cottales</taxon>
        <taxon>Liparidae</taxon>
        <taxon>Liparis</taxon>
    </lineage>
</organism>
<keyword evidence="3" id="KW-1185">Reference proteome</keyword>